<dbReference type="InterPro" id="IPR036849">
    <property type="entry name" value="Enolase-like_C_sf"/>
</dbReference>
<evidence type="ECO:0000256" key="2">
    <source>
        <dbReference type="ARBA" id="ARBA00005183"/>
    </source>
</evidence>
<dbReference type="EC" id="4.2.1.40" evidence="3"/>
<proteinExistence type="predicted"/>
<organism evidence="5 6">
    <name type="scientific">Devosia nanyangense</name>
    <dbReference type="NCBI Taxonomy" id="1228055"/>
    <lineage>
        <taxon>Bacteria</taxon>
        <taxon>Pseudomonadati</taxon>
        <taxon>Pseudomonadota</taxon>
        <taxon>Alphaproteobacteria</taxon>
        <taxon>Hyphomicrobiales</taxon>
        <taxon>Devosiaceae</taxon>
        <taxon>Devosia</taxon>
    </lineage>
</organism>
<comment type="catalytic activity">
    <reaction evidence="1">
        <text>D-glucarate = 5-dehydro-4-deoxy-D-glucarate + H2O</text>
        <dbReference type="Rhea" id="RHEA:14573"/>
        <dbReference type="ChEBI" id="CHEBI:15377"/>
        <dbReference type="ChEBI" id="CHEBI:30612"/>
        <dbReference type="ChEBI" id="CHEBI:42819"/>
        <dbReference type="EC" id="4.2.1.40"/>
    </reaction>
</comment>
<protein>
    <recommendedName>
        <fullName evidence="3">glucarate dehydratase</fullName>
        <ecNumber evidence="3">4.2.1.40</ecNumber>
    </recommendedName>
</protein>
<dbReference type="InterPro" id="IPR013342">
    <property type="entry name" value="Mandelate_racemase_C"/>
</dbReference>
<dbReference type="Pfam" id="PF13378">
    <property type="entry name" value="MR_MLE_C"/>
    <property type="match status" value="1"/>
</dbReference>
<dbReference type="InterPro" id="IPR029017">
    <property type="entry name" value="Enolase-like_N"/>
</dbReference>
<dbReference type="GO" id="GO:0008872">
    <property type="term" value="F:glucarate dehydratase activity"/>
    <property type="evidence" value="ECO:0007669"/>
    <property type="project" value="UniProtKB-EC"/>
</dbReference>
<accession>A0A933KZJ8</accession>
<dbReference type="SUPFAM" id="SSF54826">
    <property type="entry name" value="Enolase N-terminal domain-like"/>
    <property type="match status" value="1"/>
</dbReference>
<name>A0A933KZJ8_9HYPH</name>
<dbReference type="Proteomes" id="UP000782610">
    <property type="component" value="Unassembled WGS sequence"/>
</dbReference>
<evidence type="ECO:0000256" key="3">
    <source>
        <dbReference type="ARBA" id="ARBA00011973"/>
    </source>
</evidence>
<dbReference type="Gene3D" id="3.20.20.120">
    <property type="entry name" value="Enolase-like C-terminal domain"/>
    <property type="match status" value="1"/>
</dbReference>
<dbReference type="PANTHER" id="PTHR48080">
    <property type="entry name" value="D-GALACTONATE DEHYDRATASE-RELATED"/>
    <property type="match status" value="1"/>
</dbReference>
<dbReference type="SMART" id="SM00922">
    <property type="entry name" value="MR_MLE"/>
    <property type="match status" value="1"/>
</dbReference>
<dbReference type="Gene3D" id="3.30.390.10">
    <property type="entry name" value="Enolase-like, N-terminal domain"/>
    <property type="match status" value="1"/>
</dbReference>
<feature type="domain" description="Mandelate racemase/muconate lactonizing enzyme C-terminal" evidence="4">
    <location>
        <begin position="115"/>
        <end position="211"/>
    </location>
</feature>
<comment type="caution">
    <text evidence="5">The sequence shown here is derived from an EMBL/GenBank/DDBJ whole genome shotgun (WGS) entry which is preliminary data.</text>
</comment>
<dbReference type="PANTHER" id="PTHR48080:SF4">
    <property type="entry name" value="GLUCARATE DEHYDRATASE"/>
    <property type="match status" value="1"/>
</dbReference>
<evidence type="ECO:0000313" key="5">
    <source>
        <dbReference type="EMBL" id="MBI4921494.1"/>
    </source>
</evidence>
<evidence type="ECO:0000256" key="1">
    <source>
        <dbReference type="ARBA" id="ARBA00001426"/>
    </source>
</evidence>
<evidence type="ECO:0000313" key="6">
    <source>
        <dbReference type="Proteomes" id="UP000782610"/>
    </source>
</evidence>
<dbReference type="InterPro" id="IPR029065">
    <property type="entry name" value="Enolase_C-like"/>
</dbReference>
<dbReference type="InterPro" id="IPR034593">
    <property type="entry name" value="DgoD-like"/>
</dbReference>
<comment type="pathway">
    <text evidence="2">Carbohydrate acid metabolism; D-glucarate degradation; 2,5-dioxopentanoate from D-glucarate: step 1/2.</text>
</comment>
<dbReference type="AlphaFoldDB" id="A0A933KZJ8"/>
<gene>
    <name evidence="5" type="ORF">HY834_07065</name>
</gene>
<dbReference type="SUPFAM" id="SSF51604">
    <property type="entry name" value="Enolase C-terminal domain-like"/>
    <property type="match status" value="1"/>
</dbReference>
<reference evidence="5" key="1">
    <citation type="submission" date="2020-07" db="EMBL/GenBank/DDBJ databases">
        <title>Huge and variable diversity of episymbiotic CPR bacteria and DPANN archaea in groundwater ecosystems.</title>
        <authorList>
            <person name="He C.Y."/>
            <person name="Keren R."/>
            <person name="Whittaker M."/>
            <person name="Farag I.F."/>
            <person name="Doudna J."/>
            <person name="Cate J.H.D."/>
            <person name="Banfield J.F."/>
        </authorList>
    </citation>
    <scope>NUCLEOTIDE SEQUENCE</scope>
    <source>
        <strain evidence="5">NC_groundwater_1586_Pr3_B-0.1um_66_15</strain>
    </source>
</reference>
<sequence>MLVSKGRAGWTVQFDELSKLMLRMELADGTVGLGEFYRDANLERVRQIAGGLLGQSLLDLPLQALPIPLCREYDGFECAIWDAFAKSADVPLHALLGGAVRDKVYIGGWSSHRGAEEMGQVARKFQEQGYDSIKIKSDLEDDVVGICAEIARCAPGIKVMIDPNQRWENVAATKLRLRGLEAVGNCVVLEDPIPRWMWQDYVELRRMTSIPIVLHISLPYVEMGQRPHDAINAIQHNSVDGFNFNAGLAKYRQLDAIASTANLFSWHGSEADLGILEAMYVHQAAAAQSCVWPSDIVGPIIRSSDLLVESLRFEPPFVHLPMGPGLGVELSLDAVEKHRIAQHIVA</sequence>
<dbReference type="EMBL" id="JACRAF010000020">
    <property type="protein sequence ID" value="MBI4921494.1"/>
    <property type="molecule type" value="Genomic_DNA"/>
</dbReference>
<evidence type="ECO:0000259" key="4">
    <source>
        <dbReference type="SMART" id="SM00922"/>
    </source>
</evidence>